<evidence type="ECO:0000313" key="1">
    <source>
        <dbReference type="EMBL" id="KJE77951.1"/>
    </source>
</evidence>
<name>A0A0D8FXS3_9ACTN</name>
<protein>
    <submittedName>
        <fullName evidence="1">Uncharacterized protein</fullName>
    </submittedName>
</protein>
<keyword evidence="2" id="KW-1185">Reference proteome</keyword>
<proteinExistence type="predicted"/>
<sequence length="96" mass="10681">MAASPDRLAHLLYERWKGLCGRLKPKEPCHGTLDAHSAGRGHKKWGRGVCRLFRSPVNGHIQSPEISSDQWTQSVTDTRPLIIRIRIPNSAGMGLT</sequence>
<dbReference type="EMBL" id="JXUW01000002">
    <property type="protein sequence ID" value="KJE77951.1"/>
    <property type="molecule type" value="Genomic_DNA"/>
</dbReference>
<organism evidence="1 2">
    <name type="scientific">Ferrimicrobium acidiphilum DSM 19497</name>
    <dbReference type="NCBI Taxonomy" id="1121877"/>
    <lineage>
        <taxon>Bacteria</taxon>
        <taxon>Bacillati</taxon>
        <taxon>Actinomycetota</taxon>
        <taxon>Acidimicrobiia</taxon>
        <taxon>Acidimicrobiales</taxon>
        <taxon>Acidimicrobiaceae</taxon>
        <taxon>Ferrimicrobium</taxon>
    </lineage>
</organism>
<reference evidence="1 2" key="1">
    <citation type="submission" date="2015-01" db="EMBL/GenBank/DDBJ databases">
        <title>Draft genome of the acidophilic iron oxidizer Ferrimicrobium acidiphilum strain T23.</title>
        <authorList>
            <person name="Poehlein A."/>
            <person name="Eisen S."/>
            <person name="Schloemann M."/>
            <person name="Johnson B.D."/>
            <person name="Daniel R."/>
            <person name="Muehling M."/>
        </authorList>
    </citation>
    <scope>NUCLEOTIDE SEQUENCE [LARGE SCALE GENOMIC DNA]</scope>
    <source>
        <strain evidence="1 2">T23</strain>
    </source>
</reference>
<comment type="caution">
    <text evidence="1">The sequence shown here is derived from an EMBL/GenBank/DDBJ whole genome shotgun (WGS) entry which is preliminary data.</text>
</comment>
<accession>A0A0D8FXS3</accession>
<dbReference type="AlphaFoldDB" id="A0A0D8FXS3"/>
<evidence type="ECO:0000313" key="2">
    <source>
        <dbReference type="Proteomes" id="UP000032336"/>
    </source>
</evidence>
<gene>
    <name evidence="1" type="ORF">FEAC_03230</name>
</gene>
<dbReference type="Proteomes" id="UP000032336">
    <property type="component" value="Unassembled WGS sequence"/>
</dbReference>